<dbReference type="PANTHER" id="PTHR14196">
    <property type="entry name" value="ODD-SKIPPED - RELATED"/>
    <property type="match status" value="1"/>
</dbReference>
<evidence type="ECO:0000256" key="4">
    <source>
        <dbReference type="ARBA" id="ARBA00022737"/>
    </source>
</evidence>
<dbReference type="Proteomes" id="UP001497482">
    <property type="component" value="Chromosome 8"/>
</dbReference>
<keyword evidence="18" id="KW-1185">Reference proteome</keyword>
<evidence type="ECO:0000256" key="14">
    <source>
        <dbReference type="SAM" id="MobiDB-lite"/>
    </source>
</evidence>
<keyword evidence="8" id="KW-0805">Transcription regulation</keyword>
<dbReference type="Pfam" id="PF00096">
    <property type="entry name" value="zf-C2H2"/>
    <property type="match status" value="5"/>
</dbReference>
<dbReference type="FunFam" id="3.30.160.60:FF:000100">
    <property type="entry name" value="Zinc finger 45-like"/>
    <property type="match status" value="1"/>
</dbReference>
<feature type="domain" description="IRF tryptophan pentad repeat" evidence="16">
    <location>
        <begin position="62"/>
        <end position="170"/>
    </location>
</feature>
<feature type="region of interest" description="Disordered" evidence="14">
    <location>
        <begin position="201"/>
        <end position="221"/>
    </location>
</feature>
<organism evidence="17 18">
    <name type="scientific">Knipowitschia caucasica</name>
    <name type="common">Caucasian dwarf goby</name>
    <name type="synonym">Pomatoschistus caucasicus</name>
    <dbReference type="NCBI Taxonomy" id="637954"/>
    <lineage>
        <taxon>Eukaryota</taxon>
        <taxon>Metazoa</taxon>
        <taxon>Chordata</taxon>
        <taxon>Craniata</taxon>
        <taxon>Vertebrata</taxon>
        <taxon>Euteleostomi</taxon>
        <taxon>Actinopterygii</taxon>
        <taxon>Neopterygii</taxon>
        <taxon>Teleostei</taxon>
        <taxon>Neoteleostei</taxon>
        <taxon>Acanthomorphata</taxon>
        <taxon>Gobiaria</taxon>
        <taxon>Gobiiformes</taxon>
        <taxon>Gobioidei</taxon>
        <taxon>Gobiidae</taxon>
        <taxon>Gobiinae</taxon>
        <taxon>Knipowitschia</taxon>
    </lineage>
</organism>
<dbReference type="PRINTS" id="PR00267">
    <property type="entry name" value="INTFRNREGFCT"/>
</dbReference>
<keyword evidence="5 13" id="KW-0863">Zinc-finger</keyword>
<evidence type="ECO:0000256" key="7">
    <source>
        <dbReference type="ARBA" id="ARBA00022843"/>
    </source>
</evidence>
<keyword evidence="4" id="KW-0677">Repeat</keyword>
<dbReference type="PROSITE" id="PS51507">
    <property type="entry name" value="IRF_2"/>
    <property type="match status" value="1"/>
</dbReference>
<proteinExistence type="predicted"/>
<feature type="domain" description="C2H2-type" evidence="15">
    <location>
        <begin position="465"/>
        <end position="492"/>
    </location>
</feature>
<keyword evidence="2" id="KW-1017">Isopeptide bond</keyword>
<dbReference type="PROSITE" id="PS50157">
    <property type="entry name" value="ZINC_FINGER_C2H2_2"/>
    <property type="match status" value="5"/>
</dbReference>
<comment type="subcellular location">
    <subcellularLocation>
        <location evidence="1">Nucleus</location>
    </subcellularLocation>
</comment>
<dbReference type="AlphaFoldDB" id="A0AAV2MM01"/>
<evidence type="ECO:0000256" key="1">
    <source>
        <dbReference type="ARBA" id="ARBA00004123"/>
    </source>
</evidence>
<gene>
    <name evidence="17" type="ORF">KC01_LOCUS40331</name>
</gene>
<dbReference type="InterPro" id="IPR036388">
    <property type="entry name" value="WH-like_DNA-bd_sf"/>
</dbReference>
<evidence type="ECO:0000259" key="16">
    <source>
        <dbReference type="PROSITE" id="PS51507"/>
    </source>
</evidence>
<dbReference type="InterPro" id="IPR013087">
    <property type="entry name" value="Znf_C2H2_type"/>
</dbReference>
<dbReference type="PANTHER" id="PTHR14196:SF12">
    <property type="entry name" value="ZINC FINGER PROTEIN 208-LIKE"/>
    <property type="match status" value="1"/>
</dbReference>
<evidence type="ECO:0000256" key="3">
    <source>
        <dbReference type="ARBA" id="ARBA00022723"/>
    </source>
</evidence>
<dbReference type="FunFam" id="3.30.160.60:FF:000446">
    <property type="entry name" value="Zinc finger protein"/>
    <property type="match status" value="1"/>
</dbReference>
<feature type="compositionally biased region" description="Acidic residues" evidence="14">
    <location>
        <begin position="354"/>
        <end position="371"/>
    </location>
</feature>
<sequence length="617" mass="71492">MVWGNGATGNIAPVLFLAFCLLWWIRGAELLLMLVANATATVALSGEYGDCTFASDTMPIDRMRMRPWLQKQIESSQIPGLKWLNKEEQIFQIPWIHASHQMWDLEKDAPLFMRWAIHTAKYRPGVDSPNPKTWKSNFRCALNSLSDIVEVKDKTNRKGSNAFRVFKMLSVERSTERGIKKLTKKIVKDSQIQSRSERCIPEAGLGGDAKTDASRVKQEPTEVDVNDFEIKEEPDDFPIEDIVRVRIGENGDVEETDEPVFRVNPQTRAQRGLRWRIEWSMDFIIIDENPEDDVLIRDEPVFNKPEEFAKPEEEDYPYTIIAVTIGDNGNVEETDDSAFSLETQRLAPNHEQESTQENDSSETDNSEDWNDFSESLEPSAKRAPNKQLPTKLLLRSHLYHHKTKDLKKFACKECGLRFRDEEWLVRHMEIHDSARPFHCEICDKRFSQQFAYDSHKRIHTDERPYPCTVCNHSFKHRSNLRFHMRTHTGEKPFSCPICFQGFTRNSSVRRHVEGHKGYNRGPLEGATQPFICSICGFGFNTKLNLLYHKRSHKTRRPLRCVVCKAKHYSMQELNDHMRMHSCVVKLMRMEEPLDHSDLSTQESPVESVAKHLDADLE</sequence>
<evidence type="ECO:0000256" key="12">
    <source>
        <dbReference type="ARBA" id="ARBA00023242"/>
    </source>
</evidence>
<evidence type="ECO:0000313" key="17">
    <source>
        <dbReference type="EMBL" id="CAL1614272.1"/>
    </source>
</evidence>
<dbReference type="GO" id="GO:0005634">
    <property type="term" value="C:nucleus"/>
    <property type="evidence" value="ECO:0007669"/>
    <property type="project" value="UniProtKB-SubCell"/>
</dbReference>
<feature type="domain" description="C2H2-type" evidence="15">
    <location>
        <begin position="493"/>
        <end position="520"/>
    </location>
</feature>
<keyword evidence="6" id="KW-0862">Zinc</keyword>
<feature type="domain" description="C2H2-type" evidence="15">
    <location>
        <begin position="530"/>
        <end position="557"/>
    </location>
</feature>
<evidence type="ECO:0000256" key="11">
    <source>
        <dbReference type="ARBA" id="ARBA00023163"/>
    </source>
</evidence>
<feature type="compositionally biased region" description="Basic and acidic residues" evidence="14">
    <location>
        <begin position="209"/>
        <end position="220"/>
    </location>
</feature>
<dbReference type="SMART" id="SM00348">
    <property type="entry name" value="IRF"/>
    <property type="match status" value="1"/>
</dbReference>
<evidence type="ECO:0000313" key="18">
    <source>
        <dbReference type="Proteomes" id="UP001497482"/>
    </source>
</evidence>
<dbReference type="FunFam" id="1.10.10.10:FF:000065">
    <property type="entry name" value="Interferon regulatory factor"/>
    <property type="match status" value="1"/>
</dbReference>
<dbReference type="InterPro" id="IPR036236">
    <property type="entry name" value="Znf_C2H2_sf"/>
</dbReference>
<feature type="compositionally biased region" description="Basic and acidic residues" evidence="14">
    <location>
        <begin position="608"/>
        <end position="617"/>
    </location>
</feature>
<reference evidence="17 18" key="1">
    <citation type="submission" date="2024-04" db="EMBL/GenBank/DDBJ databases">
        <authorList>
            <person name="Waldvogel A.-M."/>
            <person name="Schoenle A."/>
        </authorList>
    </citation>
    <scope>NUCLEOTIDE SEQUENCE [LARGE SCALE GENOMIC DNA]</scope>
</reference>
<feature type="domain" description="C2H2-type" evidence="15">
    <location>
        <begin position="409"/>
        <end position="436"/>
    </location>
</feature>
<feature type="region of interest" description="Disordered" evidence="14">
    <location>
        <begin position="594"/>
        <end position="617"/>
    </location>
</feature>
<keyword evidence="10" id="KW-0010">Activator</keyword>
<keyword evidence="11" id="KW-0804">Transcription</keyword>
<dbReference type="EMBL" id="OZ035830">
    <property type="protein sequence ID" value="CAL1614272.1"/>
    <property type="molecule type" value="Genomic_DNA"/>
</dbReference>
<keyword evidence="3" id="KW-0479">Metal-binding</keyword>
<dbReference type="FunFam" id="3.30.160.60:FF:000303">
    <property type="entry name" value="Zinc finger protein 41"/>
    <property type="match status" value="1"/>
</dbReference>
<dbReference type="Gene3D" id="3.30.160.60">
    <property type="entry name" value="Classic Zinc Finger"/>
    <property type="match status" value="5"/>
</dbReference>
<dbReference type="CDD" id="cd00103">
    <property type="entry name" value="IRF"/>
    <property type="match status" value="1"/>
</dbReference>
<evidence type="ECO:0000256" key="2">
    <source>
        <dbReference type="ARBA" id="ARBA00022499"/>
    </source>
</evidence>
<accession>A0AAV2MM01</accession>
<dbReference type="Pfam" id="PF00605">
    <property type="entry name" value="IRF"/>
    <property type="match status" value="1"/>
</dbReference>
<dbReference type="InterPro" id="IPR001346">
    <property type="entry name" value="Interferon_reg_fact_DNA-bd_dom"/>
</dbReference>
<dbReference type="PROSITE" id="PS00028">
    <property type="entry name" value="ZINC_FINGER_C2H2_1"/>
    <property type="match status" value="5"/>
</dbReference>
<protein>
    <submittedName>
        <fullName evidence="17">Uncharacterized protein</fullName>
    </submittedName>
</protein>
<dbReference type="GO" id="GO:0008270">
    <property type="term" value="F:zinc ion binding"/>
    <property type="evidence" value="ECO:0007669"/>
    <property type="project" value="UniProtKB-KW"/>
</dbReference>
<dbReference type="InterPro" id="IPR050717">
    <property type="entry name" value="C2H2-ZF_Transcription_Reg"/>
</dbReference>
<evidence type="ECO:0000256" key="6">
    <source>
        <dbReference type="ARBA" id="ARBA00022833"/>
    </source>
</evidence>
<dbReference type="GO" id="GO:0000981">
    <property type="term" value="F:DNA-binding transcription factor activity, RNA polymerase II-specific"/>
    <property type="evidence" value="ECO:0007669"/>
    <property type="project" value="TreeGrafter"/>
</dbReference>
<feature type="domain" description="C2H2-type" evidence="15">
    <location>
        <begin position="437"/>
        <end position="464"/>
    </location>
</feature>
<keyword evidence="7" id="KW-0832">Ubl conjugation</keyword>
<evidence type="ECO:0000256" key="5">
    <source>
        <dbReference type="ARBA" id="ARBA00022771"/>
    </source>
</evidence>
<evidence type="ECO:0000259" key="15">
    <source>
        <dbReference type="PROSITE" id="PS50157"/>
    </source>
</evidence>
<keyword evidence="12" id="KW-0539">Nucleus</keyword>
<evidence type="ECO:0000256" key="9">
    <source>
        <dbReference type="ARBA" id="ARBA00023125"/>
    </source>
</evidence>
<feature type="region of interest" description="Disordered" evidence="14">
    <location>
        <begin position="345"/>
        <end position="387"/>
    </location>
</feature>
<dbReference type="SUPFAM" id="SSF57667">
    <property type="entry name" value="beta-beta-alpha zinc fingers"/>
    <property type="match status" value="3"/>
</dbReference>
<dbReference type="SUPFAM" id="SSF46785">
    <property type="entry name" value="Winged helix' DNA-binding domain"/>
    <property type="match status" value="1"/>
</dbReference>
<dbReference type="GO" id="GO:0000977">
    <property type="term" value="F:RNA polymerase II transcription regulatory region sequence-specific DNA binding"/>
    <property type="evidence" value="ECO:0007669"/>
    <property type="project" value="TreeGrafter"/>
</dbReference>
<evidence type="ECO:0000256" key="8">
    <source>
        <dbReference type="ARBA" id="ARBA00023015"/>
    </source>
</evidence>
<keyword evidence="9" id="KW-0238">DNA-binding</keyword>
<dbReference type="Gene3D" id="1.10.10.10">
    <property type="entry name" value="Winged helix-like DNA-binding domain superfamily/Winged helix DNA-binding domain"/>
    <property type="match status" value="1"/>
</dbReference>
<evidence type="ECO:0000256" key="10">
    <source>
        <dbReference type="ARBA" id="ARBA00023159"/>
    </source>
</evidence>
<dbReference type="InterPro" id="IPR036390">
    <property type="entry name" value="WH_DNA-bd_sf"/>
</dbReference>
<evidence type="ECO:0000256" key="13">
    <source>
        <dbReference type="PROSITE-ProRule" id="PRU00042"/>
    </source>
</evidence>
<name>A0AAV2MM01_KNICA</name>
<dbReference type="SMART" id="SM00355">
    <property type="entry name" value="ZnF_C2H2"/>
    <property type="match status" value="6"/>
</dbReference>